<gene>
    <name evidence="5" type="ORF">J2S59_003855</name>
</gene>
<evidence type="ECO:0000259" key="4">
    <source>
        <dbReference type="Pfam" id="PF02581"/>
    </source>
</evidence>
<dbReference type="PANTHER" id="PTHR20857">
    <property type="entry name" value="THIAMINE-PHOSPHATE PYROPHOSPHORYLASE"/>
    <property type="match status" value="1"/>
</dbReference>
<keyword evidence="5" id="KW-0808">Transferase</keyword>
<name>A0ABT9NUE0_9ACTN</name>
<dbReference type="SUPFAM" id="SSF51391">
    <property type="entry name" value="Thiamin phosphate synthase"/>
    <property type="match status" value="1"/>
</dbReference>
<dbReference type="InterPro" id="IPR013785">
    <property type="entry name" value="Aldolase_TIM"/>
</dbReference>
<dbReference type="Proteomes" id="UP001240447">
    <property type="component" value="Unassembled WGS sequence"/>
</dbReference>
<comment type="pathway">
    <text evidence="2">Cofactor biosynthesis; thiamine diphosphate biosynthesis.</text>
</comment>
<comment type="caution">
    <text evidence="5">The sequence shown here is derived from an EMBL/GenBank/DDBJ whole genome shotgun (WGS) entry which is preliminary data.</text>
</comment>
<accession>A0ABT9NUE0</accession>
<evidence type="ECO:0000313" key="5">
    <source>
        <dbReference type="EMBL" id="MDP9824046.1"/>
    </source>
</evidence>
<keyword evidence="6" id="KW-1185">Reference proteome</keyword>
<feature type="domain" description="Thiamine phosphate synthase/TenI" evidence="4">
    <location>
        <begin position="10"/>
        <end position="179"/>
    </location>
</feature>
<sequence length="197" mass="19995">MTGVDLPRLLLLTDRHQVPAGRDLVGTVADCASAGLEVVVLRELDLPEQERQEIARALGSAGVTVILARTWLPGAAAVHLAAAQSRHDADAAPFHGRSCHNDEEVGCAVAGGASYLTISPVAASASKPGYGPAVGEDGVRRAVALAGDVPVFALGGVEVENAASMRAAGAHGVAVMGAVMRAPDPAGVVARVMEEVR</sequence>
<dbReference type="PANTHER" id="PTHR20857:SF15">
    <property type="entry name" value="THIAMINE-PHOSPHATE SYNTHASE"/>
    <property type="match status" value="1"/>
</dbReference>
<dbReference type="InterPro" id="IPR022998">
    <property type="entry name" value="ThiamineP_synth_TenI"/>
</dbReference>
<reference evidence="5 6" key="1">
    <citation type="submission" date="2023-07" db="EMBL/GenBank/DDBJ databases">
        <title>Sequencing the genomes of 1000 actinobacteria strains.</title>
        <authorList>
            <person name="Klenk H.-P."/>
        </authorList>
    </citation>
    <scope>NUCLEOTIDE SEQUENCE [LARGE SCALE GENOMIC DNA]</scope>
    <source>
        <strain evidence="5 6">GD13</strain>
    </source>
</reference>
<comment type="function">
    <text evidence="1">Condenses 4-methyl-5-(beta-hydroxyethyl)thiazole monophosphate (THZ-P) and 2-methyl-4-amino-5-hydroxymethyl pyrimidine pyrophosphate (HMP-PP) to form thiamine monophosphate (TMP).</text>
</comment>
<dbReference type="EMBL" id="JAUSQM010000001">
    <property type="protein sequence ID" value="MDP9824046.1"/>
    <property type="molecule type" value="Genomic_DNA"/>
</dbReference>
<dbReference type="EC" id="2.5.1.3" evidence="5"/>
<dbReference type="Pfam" id="PF02581">
    <property type="entry name" value="TMP-TENI"/>
    <property type="match status" value="1"/>
</dbReference>
<keyword evidence="3" id="KW-0784">Thiamine biosynthesis</keyword>
<dbReference type="InterPro" id="IPR036206">
    <property type="entry name" value="ThiamineP_synth_sf"/>
</dbReference>
<dbReference type="CDD" id="cd00564">
    <property type="entry name" value="TMP_TenI"/>
    <property type="match status" value="1"/>
</dbReference>
<evidence type="ECO:0000256" key="2">
    <source>
        <dbReference type="ARBA" id="ARBA00004948"/>
    </source>
</evidence>
<dbReference type="RefSeq" id="WP_306825409.1">
    <property type="nucleotide sequence ID" value="NZ_JAUSQM010000001.1"/>
</dbReference>
<dbReference type="Gene3D" id="3.20.20.70">
    <property type="entry name" value="Aldolase class I"/>
    <property type="match status" value="1"/>
</dbReference>
<evidence type="ECO:0000256" key="3">
    <source>
        <dbReference type="ARBA" id="ARBA00022977"/>
    </source>
</evidence>
<protein>
    <submittedName>
        <fullName evidence="5">Thiamine-phosphate pyrophosphorylase</fullName>
        <ecNumber evidence="5">2.5.1.3</ecNumber>
    </submittedName>
</protein>
<dbReference type="GO" id="GO:0004789">
    <property type="term" value="F:thiamine-phosphate diphosphorylase activity"/>
    <property type="evidence" value="ECO:0007669"/>
    <property type="project" value="UniProtKB-EC"/>
</dbReference>
<organism evidence="5 6">
    <name type="scientific">Nocardioides massiliensis</name>
    <dbReference type="NCBI Taxonomy" id="1325935"/>
    <lineage>
        <taxon>Bacteria</taxon>
        <taxon>Bacillati</taxon>
        <taxon>Actinomycetota</taxon>
        <taxon>Actinomycetes</taxon>
        <taxon>Propionibacteriales</taxon>
        <taxon>Nocardioidaceae</taxon>
        <taxon>Nocardioides</taxon>
    </lineage>
</organism>
<evidence type="ECO:0000313" key="6">
    <source>
        <dbReference type="Proteomes" id="UP001240447"/>
    </source>
</evidence>
<evidence type="ECO:0000256" key="1">
    <source>
        <dbReference type="ARBA" id="ARBA00003814"/>
    </source>
</evidence>
<proteinExistence type="predicted"/>